<feature type="region of interest" description="Disordered" evidence="1">
    <location>
        <begin position="36"/>
        <end position="79"/>
    </location>
</feature>
<accession>A0A1S3H8U8</accession>
<keyword evidence="3" id="KW-1185">Reference proteome</keyword>
<evidence type="ECO:0000256" key="1">
    <source>
        <dbReference type="SAM" id="MobiDB-lite"/>
    </source>
</evidence>
<evidence type="ECO:0000256" key="2">
    <source>
        <dbReference type="SAM" id="Phobius"/>
    </source>
</evidence>
<feature type="transmembrane region" description="Helical" evidence="2">
    <location>
        <begin position="150"/>
        <end position="170"/>
    </location>
</feature>
<keyword evidence="2" id="KW-1133">Transmembrane helix</keyword>
<dbReference type="RefSeq" id="XP_013382438.1">
    <property type="nucleotide sequence ID" value="XM_013526984.1"/>
</dbReference>
<gene>
    <name evidence="4" type="primary">LOC106153155</name>
</gene>
<proteinExistence type="predicted"/>
<reference evidence="4" key="1">
    <citation type="submission" date="2025-08" db="UniProtKB">
        <authorList>
            <consortium name="RefSeq"/>
        </authorList>
    </citation>
    <scope>IDENTIFICATION</scope>
    <source>
        <tissue evidence="4">Gonads</tissue>
    </source>
</reference>
<sequence>MNSSVRSHSGAYDVTPTAGSATSTLCQMFERLFSRGSQRHHHRHNSNRRTLSSTSSAGDDALGPHSSAEHGGSETHPQEEVIPGVAHQVEQNTGLCAHHCTCLNSNSYGPGKEAFRRGIILLIIAIILFATGAILTGLGYWNLIEGTPTIIGPIAIGFSMIIILVAARFYSLAKRLRYEAQHHPQMQLHPDEFDEVDYDDPDSATRDPSIPPSANILPPTYSDAILEDHFSTVTPTTEQAGNSGDVTQLNNNQVVSTGRSVVFALDSEGSASQDENSNVSSYNGAEDESVVDVLPGINENEEMQTLPPTYTEVLLGTPEGENMNAEFSQHG</sequence>
<protein>
    <submittedName>
        <fullName evidence="4">Uncharacterized protein LOC106153155 isoform X2</fullName>
    </submittedName>
</protein>
<feature type="region of interest" description="Disordered" evidence="1">
    <location>
        <begin position="187"/>
        <end position="214"/>
    </location>
</feature>
<feature type="compositionally biased region" description="Basic and acidic residues" evidence="1">
    <location>
        <begin position="67"/>
        <end position="79"/>
    </location>
</feature>
<dbReference type="AlphaFoldDB" id="A0A1S3H8U8"/>
<name>A0A1S3H8U8_LINAN</name>
<dbReference type="Proteomes" id="UP000085678">
    <property type="component" value="Unplaced"/>
</dbReference>
<feature type="transmembrane region" description="Helical" evidence="2">
    <location>
        <begin position="119"/>
        <end position="144"/>
    </location>
</feature>
<evidence type="ECO:0000313" key="3">
    <source>
        <dbReference type="Proteomes" id="UP000085678"/>
    </source>
</evidence>
<evidence type="ECO:0000313" key="4">
    <source>
        <dbReference type="RefSeq" id="XP_013382438.1"/>
    </source>
</evidence>
<dbReference type="GeneID" id="106153155"/>
<organism evidence="3 4">
    <name type="scientific">Lingula anatina</name>
    <name type="common">Brachiopod</name>
    <name type="synonym">Lingula unguis</name>
    <dbReference type="NCBI Taxonomy" id="7574"/>
    <lineage>
        <taxon>Eukaryota</taxon>
        <taxon>Metazoa</taxon>
        <taxon>Spiralia</taxon>
        <taxon>Lophotrochozoa</taxon>
        <taxon>Brachiopoda</taxon>
        <taxon>Linguliformea</taxon>
        <taxon>Lingulata</taxon>
        <taxon>Lingulida</taxon>
        <taxon>Linguloidea</taxon>
        <taxon>Lingulidae</taxon>
        <taxon>Lingula</taxon>
    </lineage>
</organism>
<keyword evidence="2" id="KW-0472">Membrane</keyword>
<feature type="compositionally biased region" description="Basic residues" evidence="1">
    <location>
        <begin position="37"/>
        <end position="47"/>
    </location>
</feature>
<keyword evidence="2" id="KW-0812">Transmembrane</keyword>
<feature type="compositionally biased region" description="Acidic residues" evidence="1">
    <location>
        <begin position="192"/>
        <end position="202"/>
    </location>
</feature>